<dbReference type="AlphaFoldDB" id="X0WMH0"/>
<reference evidence="1" key="1">
    <citation type="journal article" date="2014" name="Front. Microbiol.">
        <title>High frequency of phylogenetically diverse reductive dehalogenase-homologous genes in deep subseafloor sedimentary metagenomes.</title>
        <authorList>
            <person name="Kawai M."/>
            <person name="Futagami T."/>
            <person name="Toyoda A."/>
            <person name="Takaki Y."/>
            <person name="Nishi S."/>
            <person name="Hori S."/>
            <person name="Arai W."/>
            <person name="Tsubouchi T."/>
            <person name="Morono Y."/>
            <person name="Uchiyama I."/>
            <person name="Ito T."/>
            <person name="Fujiyama A."/>
            <person name="Inagaki F."/>
            <person name="Takami H."/>
        </authorList>
    </citation>
    <scope>NUCLEOTIDE SEQUENCE</scope>
    <source>
        <strain evidence="1">Expedition CK06-06</strain>
    </source>
</reference>
<protein>
    <submittedName>
        <fullName evidence="1">Uncharacterized protein</fullName>
    </submittedName>
</protein>
<name>X0WMH0_9ZZZZ</name>
<feature type="non-terminal residue" evidence="1">
    <location>
        <position position="90"/>
    </location>
</feature>
<comment type="caution">
    <text evidence="1">The sequence shown here is derived from an EMBL/GenBank/DDBJ whole genome shotgun (WGS) entry which is preliminary data.</text>
</comment>
<gene>
    <name evidence="1" type="ORF">S01H1_64823</name>
</gene>
<accession>X0WMH0</accession>
<sequence>MLLGQIESRPSLAALHYPDDPSNDRAFVREVYFKMMGYKTYCEEALNFHLSDAPLRVVSAPAQTGKSRSCGSEIVVELMPTIPLTSSLTW</sequence>
<evidence type="ECO:0000313" key="1">
    <source>
        <dbReference type="EMBL" id="GAG32174.1"/>
    </source>
</evidence>
<proteinExistence type="predicted"/>
<organism evidence="1">
    <name type="scientific">marine sediment metagenome</name>
    <dbReference type="NCBI Taxonomy" id="412755"/>
    <lineage>
        <taxon>unclassified sequences</taxon>
        <taxon>metagenomes</taxon>
        <taxon>ecological metagenomes</taxon>
    </lineage>
</organism>
<dbReference type="EMBL" id="BARS01042750">
    <property type="protein sequence ID" value="GAG32174.1"/>
    <property type="molecule type" value="Genomic_DNA"/>
</dbReference>